<keyword evidence="4" id="KW-1185">Reference proteome</keyword>
<evidence type="ECO:0000259" key="2">
    <source>
        <dbReference type="PROSITE" id="PS50041"/>
    </source>
</evidence>
<dbReference type="Proteomes" id="UP001231518">
    <property type="component" value="Chromosome 15"/>
</dbReference>
<keyword evidence="1" id="KW-0732">Signal</keyword>
<comment type="caution">
    <text evidence="3">The sequence shown here is derived from an EMBL/GenBank/DDBJ whole genome shotgun (WGS) entry which is preliminary data.</text>
</comment>
<proteinExistence type="predicted"/>
<evidence type="ECO:0000313" key="3">
    <source>
        <dbReference type="EMBL" id="KAJ8722474.1"/>
    </source>
</evidence>
<dbReference type="AlphaFoldDB" id="A0AAD8DUG9"/>
<dbReference type="Pfam" id="PF00059">
    <property type="entry name" value="Lectin_C"/>
    <property type="match status" value="2"/>
</dbReference>
<reference evidence="3" key="1">
    <citation type="submission" date="2023-03" db="EMBL/GenBank/DDBJ databases">
        <title>Chromosome-level genomes of two armyworms, Mythimna separata and Mythimna loreyi, provide insights into the biosynthesis and reception of sex pheromones.</title>
        <authorList>
            <person name="Zhao H."/>
        </authorList>
    </citation>
    <scope>NUCLEOTIDE SEQUENCE</scope>
    <source>
        <strain evidence="3">BeijingLab</strain>
        <tissue evidence="3">Pupa</tissue>
    </source>
</reference>
<feature type="signal peptide" evidence="1">
    <location>
        <begin position="1"/>
        <end position="21"/>
    </location>
</feature>
<name>A0AAD8DUG9_MYTSE</name>
<protein>
    <recommendedName>
        <fullName evidence="2">C-type lectin domain-containing protein</fullName>
    </recommendedName>
</protein>
<feature type="chain" id="PRO_5042023197" description="C-type lectin domain-containing protein" evidence="1">
    <location>
        <begin position="22"/>
        <end position="326"/>
    </location>
</feature>
<organism evidence="3 4">
    <name type="scientific">Mythimna separata</name>
    <name type="common">Oriental armyworm</name>
    <name type="synonym">Pseudaletia separata</name>
    <dbReference type="NCBI Taxonomy" id="271217"/>
    <lineage>
        <taxon>Eukaryota</taxon>
        <taxon>Metazoa</taxon>
        <taxon>Ecdysozoa</taxon>
        <taxon>Arthropoda</taxon>
        <taxon>Hexapoda</taxon>
        <taxon>Insecta</taxon>
        <taxon>Pterygota</taxon>
        <taxon>Neoptera</taxon>
        <taxon>Endopterygota</taxon>
        <taxon>Lepidoptera</taxon>
        <taxon>Glossata</taxon>
        <taxon>Ditrysia</taxon>
        <taxon>Noctuoidea</taxon>
        <taxon>Noctuidae</taxon>
        <taxon>Noctuinae</taxon>
        <taxon>Hadenini</taxon>
        <taxon>Mythimna</taxon>
    </lineage>
</organism>
<feature type="domain" description="C-type lectin" evidence="2">
    <location>
        <begin position="182"/>
        <end position="304"/>
    </location>
</feature>
<accession>A0AAD8DUG9</accession>
<feature type="domain" description="C-type lectin" evidence="2">
    <location>
        <begin position="42"/>
        <end position="156"/>
    </location>
</feature>
<evidence type="ECO:0000313" key="4">
    <source>
        <dbReference type="Proteomes" id="UP001231518"/>
    </source>
</evidence>
<dbReference type="PANTHER" id="PTHR22801:SF63">
    <property type="entry name" value="C-TYPE LECTIN DOMAIN-CONTAINING PROTEIN"/>
    <property type="match status" value="1"/>
</dbReference>
<sequence>MLSKSLLLFLAVYILSDFSYGQKDKKFFRKDYTYIESVQSFYKIHSVARTWNEAKRMCAQEGAMLYYAENVEEREAVASFWNRTQPLMPWVFVGLTDQMAEGIFKTVDGKSISEVYSRWQRFQPDNHQGNEDCVHMDLIGTMNDYRCDSNAKFICKKTLESLEWDYNCNMPNSNYIYNQDIGKCYKLHTTPMNWADAYTMCQIELTSLAVVNNRMEADYLVKLTETIPEPLVAKQYQQGIYHVGFHNRFQEGWQTAEGTKMNVDADLWFNNKLPQNHYAECGSMFFNGRLVSSSCNMESFFICEQQAIPTNNTSTTEENEENFMQL</sequence>
<dbReference type="PANTHER" id="PTHR22801">
    <property type="entry name" value="LITHOSTATHINE"/>
    <property type="match status" value="1"/>
</dbReference>
<dbReference type="InterPro" id="IPR016187">
    <property type="entry name" value="CTDL_fold"/>
</dbReference>
<dbReference type="Gene3D" id="3.10.100.10">
    <property type="entry name" value="Mannose-Binding Protein A, subunit A"/>
    <property type="match status" value="2"/>
</dbReference>
<dbReference type="InterPro" id="IPR001304">
    <property type="entry name" value="C-type_lectin-like"/>
</dbReference>
<dbReference type="CDD" id="cd00037">
    <property type="entry name" value="CLECT"/>
    <property type="match status" value="2"/>
</dbReference>
<dbReference type="InterPro" id="IPR016186">
    <property type="entry name" value="C-type_lectin-like/link_sf"/>
</dbReference>
<dbReference type="SMART" id="SM00034">
    <property type="entry name" value="CLECT"/>
    <property type="match status" value="2"/>
</dbReference>
<evidence type="ECO:0000256" key="1">
    <source>
        <dbReference type="SAM" id="SignalP"/>
    </source>
</evidence>
<gene>
    <name evidence="3" type="ORF">PYW07_003654</name>
</gene>
<dbReference type="PROSITE" id="PS50041">
    <property type="entry name" value="C_TYPE_LECTIN_2"/>
    <property type="match status" value="2"/>
</dbReference>
<dbReference type="SUPFAM" id="SSF56436">
    <property type="entry name" value="C-type lectin-like"/>
    <property type="match status" value="2"/>
</dbReference>
<dbReference type="EMBL" id="JARGEI010000012">
    <property type="protein sequence ID" value="KAJ8722474.1"/>
    <property type="molecule type" value="Genomic_DNA"/>
</dbReference>
<dbReference type="InterPro" id="IPR050801">
    <property type="entry name" value="Ca-Dep_Lectins_ImmuneDev"/>
</dbReference>